<comment type="caution">
    <text evidence="2">The sequence shown here is derived from an EMBL/GenBank/DDBJ whole genome shotgun (WGS) entry which is preliminary data.</text>
</comment>
<dbReference type="OrthoDB" id="1745426at2759"/>
<name>A0A9Q0K7B1_9MAGN</name>
<dbReference type="Proteomes" id="UP001141806">
    <property type="component" value="Unassembled WGS sequence"/>
</dbReference>
<reference evidence="2" key="1">
    <citation type="journal article" date="2023" name="Plant J.">
        <title>The genome of the king protea, Protea cynaroides.</title>
        <authorList>
            <person name="Chang J."/>
            <person name="Duong T.A."/>
            <person name="Schoeman C."/>
            <person name="Ma X."/>
            <person name="Roodt D."/>
            <person name="Barker N."/>
            <person name="Li Z."/>
            <person name="Van de Peer Y."/>
            <person name="Mizrachi E."/>
        </authorList>
    </citation>
    <scope>NUCLEOTIDE SEQUENCE</scope>
    <source>
        <tissue evidence="2">Young leaves</tissue>
    </source>
</reference>
<evidence type="ECO:0008006" key="4">
    <source>
        <dbReference type="Google" id="ProtNLM"/>
    </source>
</evidence>
<feature type="compositionally biased region" description="Polar residues" evidence="1">
    <location>
        <begin position="1"/>
        <end position="11"/>
    </location>
</feature>
<proteinExistence type="predicted"/>
<keyword evidence="3" id="KW-1185">Reference proteome</keyword>
<evidence type="ECO:0000256" key="1">
    <source>
        <dbReference type="SAM" id="MobiDB-lite"/>
    </source>
</evidence>
<dbReference type="EMBL" id="JAMYWD010000007">
    <property type="protein sequence ID" value="KAJ4965208.1"/>
    <property type="molecule type" value="Genomic_DNA"/>
</dbReference>
<protein>
    <recommendedName>
        <fullName evidence="4">BED-type domain-containing protein</fullName>
    </recommendedName>
</protein>
<dbReference type="AlphaFoldDB" id="A0A9Q0K7B1"/>
<organism evidence="2 3">
    <name type="scientific">Protea cynaroides</name>
    <dbReference type="NCBI Taxonomy" id="273540"/>
    <lineage>
        <taxon>Eukaryota</taxon>
        <taxon>Viridiplantae</taxon>
        <taxon>Streptophyta</taxon>
        <taxon>Embryophyta</taxon>
        <taxon>Tracheophyta</taxon>
        <taxon>Spermatophyta</taxon>
        <taxon>Magnoliopsida</taxon>
        <taxon>Proteales</taxon>
        <taxon>Proteaceae</taxon>
        <taxon>Protea</taxon>
    </lineage>
</organism>
<evidence type="ECO:0000313" key="3">
    <source>
        <dbReference type="Proteomes" id="UP001141806"/>
    </source>
</evidence>
<sequence>MESNNGTPSHPQEQHMPFVEPDLDVGRDSGDIGTYVCKKMPWSRSAIYWISNWPRAQCTKCKQVFLADLTKNGASALNNHMKNYLMVDLNVVREMVLALIVWNELPLKFVEYKQFRKLMLYVFQIDLDQDSEELFEALGGVFITCYSFSNTHHRHHHHR</sequence>
<feature type="region of interest" description="Disordered" evidence="1">
    <location>
        <begin position="1"/>
        <end position="20"/>
    </location>
</feature>
<evidence type="ECO:0000313" key="2">
    <source>
        <dbReference type="EMBL" id="KAJ4965208.1"/>
    </source>
</evidence>
<gene>
    <name evidence="2" type="ORF">NE237_017057</name>
</gene>
<accession>A0A9Q0K7B1</accession>